<evidence type="ECO:0000256" key="2">
    <source>
        <dbReference type="ARBA" id="ARBA00022598"/>
    </source>
</evidence>
<evidence type="ECO:0000256" key="7">
    <source>
        <dbReference type="ARBA" id="ARBA00037993"/>
    </source>
</evidence>
<evidence type="ECO:0000256" key="8">
    <source>
        <dbReference type="ARBA" id="ARBA00039149"/>
    </source>
</evidence>
<keyword evidence="3" id="KW-0479">Metal-binding</keyword>
<keyword evidence="2 10" id="KW-0436">Ligase</keyword>
<evidence type="ECO:0000313" key="10">
    <source>
        <dbReference type="EMBL" id="MFC4242648.1"/>
    </source>
</evidence>
<comment type="catalytic activity">
    <reaction evidence="9">
        <text>7-carboxy-7-carbaguanine + NH4(+) + 2 ATP = 7-cyano-7-carbaguanine + 2 AMP + 2 diphosphate + 2 H(+)</text>
        <dbReference type="Rhea" id="RHEA:27982"/>
        <dbReference type="ChEBI" id="CHEBI:15378"/>
        <dbReference type="ChEBI" id="CHEBI:28938"/>
        <dbReference type="ChEBI" id="CHEBI:30616"/>
        <dbReference type="ChEBI" id="CHEBI:33019"/>
        <dbReference type="ChEBI" id="CHEBI:45075"/>
        <dbReference type="ChEBI" id="CHEBI:61036"/>
        <dbReference type="ChEBI" id="CHEBI:456215"/>
        <dbReference type="EC" id="6.3.4.20"/>
    </reaction>
</comment>
<dbReference type="RefSeq" id="WP_390227519.1">
    <property type="nucleotide sequence ID" value="NZ_JBHSCN010000003.1"/>
</dbReference>
<dbReference type="InterPro" id="IPR014729">
    <property type="entry name" value="Rossmann-like_a/b/a_fold"/>
</dbReference>
<evidence type="ECO:0000256" key="1">
    <source>
        <dbReference type="ARBA" id="ARBA00005061"/>
    </source>
</evidence>
<comment type="pathway">
    <text evidence="1">Purine metabolism; 7-cyano-7-deazaguanine biosynthesis.</text>
</comment>
<gene>
    <name evidence="10" type="ORF">ACFOYW_04620</name>
</gene>
<dbReference type="GO" id="GO:0016874">
    <property type="term" value="F:ligase activity"/>
    <property type="evidence" value="ECO:0007669"/>
    <property type="project" value="UniProtKB-KW"/>
</dbReference>
<dbReference type="InterPro" id="IPR018317">
    <property type="entry name" value="QueC"/>
</dbReference>
<evidence type="ECO:0000256" key="6">
    <source>
        <dbReference type="ARBA" id="ARBA00022840"/>
    </source>
</evidence>
<keyword evidence="4" id="KW-0547">Nucleotide-binding</keyword>
<dbReference type="PANTHER" id="PTHR42914:SF1">
    <property type="entry name" value="7-CYANO-7-DEAZAGUANINE SYNTHASE"/>
    <property type="match status" value="1"/>
</dbReference>
<dbReference type="PANTHER" id="PTHR42914">
    <property type="entry name" value="7-CYANO-7-DEAZAGUANINE SYNTHASE"/>
    <property type="match status" value="1"/>
</dbReference>
<dbReference type="Proteomes" id="UP001595900">
    <property type="component" value="Unassembled WGS sequence"/>
</dbReference>
<dbReference type="Pfam" id="PF06508">
    <property type="entry name" value="QueC"/>
    <property type="match status" value="1"/>
</dbReference>
<dbReference type="SUPFAM" id="SSF52402">
    <property type="entry name" value="Adenine nucleotide alpha hydrolases-like"/>
    <property type="match status" value="1"/>
</dbReference>
<evidence type="ECO:0000256" key="3">
    <source>
        <dbReference type="ARBA" id="ARBA00022723"/>
    </source>
</evidence>
<keyword evidence="11" id="KW-1185">Reference proteome</keyword>
<evidence type="ECO:0000256" key="4">
    <source>
        <dbReference type="ARBA" id="ARBA00022741"/>
    </source>
</evidence>
<dbReference type="EC" id="6.3.4.20" evidence="8"/>
<dbReference type="Gene3D" id="3.40.50.620">
    <property type="entry name" value="HUPs"/>
    <property type="match status" value="1"/>
</dbReference>
<evidence type="ECO:0000313" key="11">
    <source>
        <dbReference type="Proteomes" id="UP001595900"/>
    </source>
</evidence>
<accession>A0ABV8Q5P2</accession>
<keyword evidence="5" id="KW-0862">Zinc</keyword>
<sequence>MSDGHEHTVVPEDSLLLFSGGLDSTALAAIYRPALLLFIDYGQRPADLERRASRQVASVLGLTLAEVELGIRAFGSGLLREDGGAQPSAAPSPEWWPYRNQFLATAGAAVALQHELTTVLVGSVAPDGERHLDGTPEFYERLDALVRYQEGAIKVVAPAVGRSTETLLQESALDEETLGWTASCHRSNLPCGQCPGCWKRVQVLASHGVEGYEWGTTS</sequence>
<keyword evidence="6" id="KW-0067">ATP-binding</keyword>
<comment type="similarity">
    <text evidence="7">Belongs to the QueC family.</text>
</comment>
<evidence type="ECO:0000256" key="5">
    <source>
        <dbReference type="ARBA" id="ARBA00022833"/>
    </source>
</evidence>
<comment type="caution">
    <text evidence="10">The sequence shown here is derived from an EMBL/GenBank/DDBJ whole genome shotgun (WGS) entry which is preliminary data.</text>
</comment>
<proteinExistence type="inferred from homology"/>
<evidence type="ECO:0000256" key="9">
    <source>
        <dbReference type="ARBA" id="ARBA00047890"/>
    </source>
</evidence>
<name>A0ABV8Q5P2_9MICO</name>
<dbReference type="EMBL" id="JBHSCN010000003">
    <property type="protein sequence ID" value="MFC4242648.1"/>
    <property type="molecule type" value="Genomic_DNA"/>
</dbReference>
<protein>
    <recommendedName>
        <fullName evidence="8">7-cyano-7-deazaguanine synthase</fullName>
        <ecNumber evidence="8">6.3.4.20</ecNumber>
    </recommendedName>
</protein>
<organism evidence="10 11">
    <name type="scientific">Gryllotalpicola reticulitermitis</name>
    <dbReference type="NCBI Taxonomy" id="1184153"/>
    <lineage>
        <taxon>Bacteria</taxon>
        <taxon>Bacillati</taxon>
        <taxon>Actinomycetota</taxon>
        <taxon>Actinomycetes</taxon>
        <taxon>Micrococcales</taxon>
        <taxon>Microbacteriaceae</taxon>
        <taxon>Gryllotalpicola</taxon>
    </lineage>
</organism>
<reference evidence="11" key="1">
    <citation type="journal article" date="2019" name="Int. J. Syst. Evol. Microbiol.">
        <title>The Global Catalogue of Microorganisms (GCM) 10K type strain sequencing project: providing services to taxonomists for standard genome sequencing and annotation.</title>
        <authorList>
            <consortium name="The Broad Institute Genomics Platform"/>
            <consortium name="The Broad Institute Genome Sequencing Center for Infectious Disease"/>
            <person name="Wu L."/>
            <person name="Ma J."/>
        </authorList>
    </citation>
    <scope>NUCLEOTIDE SEQUENCE [LARGE SCALE GENOMIC DNA]</scope>
    <source>
        <strain evidence="11">CGMCC 1.10363</strain>
    </source>
</reference>